<keyword evidence="4 9" id="KW-0132">Cell division</keyword>
<dbReference type="InterPro" id="IPR034746">
    <property type="entry name" value="POTRA"/>
</dbReference>
<keyword evidence="5 9" id="KW-0812">Transmembrane</keyword>
<evidence type="ECO:0000256" key="5">
    <source>
        <dbReference type="ARBA" id="ARBA00022692"/>
    </source>
</evidence>
<keyword evidence="6 9" id="KW-1133">Transmembrane helix</keyword>
<comment type="subcellular location">
    <subcellularLocation>
        <location evidence="9">Cell membrane</location>
        <topology evidence="9">Single-pass type II membrane protein</topology>
    </subcellularLocation>
    <subcellularLocation>
        <location evidence="1">Membrane</location>
    </subcellularLocation>
    <text evidence="9">Localizes to the division septum.</text>
</comment>
<evidence type="ECO:0000256" key="4">
    <source>
        <dbReference type="ARBA" id="ARBA00022618"/>
    </source>
</evidence>
<dbReference type="Gene3D" id="3.10.20.310">
    <property type="entry name" value="membrane protein fhac"/>
    <property type="match status" value="1"/>
</dbReference>
<dbReference type="InterPro" id="IPR013685">
    <property type="entry name" value="POTRA_FtsQ_type"/>
</dbReference>
<dbReference type="InterPro" id="IPR005548">
    <property type="entry name" value="Cell_div_FtsQ/DivIB_C"/>
</dbReference>
<gene>
    <name evidence="9" type="primary">ftsQ</name>
    <name evidence="12" type="ORF">KI810_09605</name>
</gene>
<dbReference type="InterPro" id="IPR026579">
    <property type="entry name" value="FtsQ"/>
</dbReference>
<proteinExistence type="inferred from homology"/>
<reference evidence="12 13" key="1">
    <citation type="submission" date="2021-05" db="EMBL/GenBank/DDBJ databases">
        <title>The draft genome of Geobacter luticola JCM 17780.</title>
        <authorList>
            <person name="Xu Z."/>
            <person name="Masuda Y."/>
            <person name="Itoh H."/>
            <person name="Senoo K."/>
        </authorList>
    </citation>
    <scope>NUCLEOTIDE SEQUENCE [LARGE SCALE GENOMIC DNA]</scope>
    <source>
        <strain evidence="12 13">JCM 17780</strain>
    </source>
</reference>
<evidence type="ECO:0000256" key="8">
    <source>
        <dbReference type="ARBA" id="ARBA00023306"/>
    </source>
</evidence>
<evidence type="ECO:0000256" key="1">
    <source>
        <dbReference type="ARBA" id="ARBA00004370"/>
    </source>
</evidence>
<evidence type="ECO:0000259" key="11">
    <source>
        <dbReference type="PROSITE" id="PS51779"/>
    </source>
</evidence>
<feature type="domain" description="POTRA" evidence="11">
    <location>
        <begin position="64"/>
        <end position="132"/>
    </location>
</feature>
<dbReference type="Gene3D" id="3.40.50.11690">
    <property type="entry name" value="Cell division protein FtsQ/DivIB"/>
    <property type="match status" value="1"/>
</dbReference>
<comment type="caution">
    <text evidence="12">The sequence shown here is derived from an EMBL/GenBank/DDBJ whole genome shotgun (WGS) entry which is preliminary data.</text>
</comment>
<sequence>MRDLHKKKPKVAPKNRLKKPPRPPINFRAIFKKVARAGGIVLAGALVVVIVYQIHGVVSRATFLRLERIEVSPLSRLTRDEVIDQAGVKPGDEMLGLRLRRIGEMLAKNPWVESVKVRRYFPHTLAIEIAEREPVAVINMGFLYYLDKRGDVFKPLTVGDRLDYPVVTGVTEDDLSRDPAGSKAALQGAIELMGMLGKGAVFRLEDVSEIHFDKGFGYTLFTAQGGVPVRLGNGSHADKLARLARIYGDLRAQLPSLQYIDLDYNDKIIVKKG</sequence>
<dbReference type="PANTHER" id="PTHR35851:SF1">
    <property type="entry name" value="CELL DIVISION PROTEIN FTSQ"/>
    <property type="match status" value="1"/>
</dbReference>
<feature type="compositionally biased region" description="Basic residues" evidence="10">
    <location>
        <begin position="1"/>
        <end position="21"/>
    </location>
</feature>
<evidence type="ECO:0000256" key="10">
    <source>
        <dbReference type="SAM" id="MobiDB-lite"/>
    </source>
</evidence>
<accession>A0ABS5SFA8</accession>
<feature type="transmembrane region" description="Helical" evidence="9">
    <location>
        <begin position="34"/>
        <end position="54"/>
    </location>
</feature>
<organism evidence="12 13">
    <name type="scientific">Geomobilimonas luticola</name>
    <dbReference type="NCBI Taxonomy" id="1114878"/>
    <lineage>
        <taxon>Bacteria</taxon>
        <taxon>Pseudomonadati</taxon>
        <taxon>Thermodesulfobacteriota</taxon>
        <taxon>Desulfuromonadia</taxon>
        <taxon>Geobacterales</taxon>
        <taxon>Geobacteraceae</taxon>
        <taxon>Geomobilimonas</taxon>
    </lineage>
</organism>
<evidence type="ECO:0000256" key="3">
    <source>
        <dbReference type="ARBA" id="ARBA00022519"/>
    </source>
</evidence>
<evidence type="ECO:0000256" key="9">
    <source>
        <dbReference type="HAMAP-Rule" id="MF_00911"/>
    </source>
</evidence>
<dbReference type="Pfam" id="PF03799">
    <property type="entry name" value="FtsQ_DivIB_C"/>
    <property type="match status" value="1"/>
</dbReference>
<evidence type="ECO:0000256" key="2">
    <source>
        <dbReference type="ARBA" id="ARBA00022475"/>
    </source>
</evidence>
<dbReference type="InterPro" id="IPR045335">
    <property type="entry name" value="FtsQ_C_sf"/>
</dbReference>
<evidence type="ECO:0000313" key="13">
    <source>
        <dbReference type="Proteomes" id="UP000756860"/>
    </source>
</evidence>
<keyword evidence="13" id="KW-1185">Reference proteome</keyword>
<dbReference type="RefSeq" id="WP_214175314.1">
    <property type="nucleotide sequence ID" value="NZ_JAHCVK010000003.1"/>
</dbReference>
<protein>
    <recommendedName>
        <fullName evidence="9">Cell division protein FtsQ</fullName>
    </recommendedName>
</protein>
<evidence type="ECO:0000256" key="7">
    <source>
        <dbReference type="ARBA" id="ARBA00023136"/>
    </source>
</evidence>
<dbReference type="PROSITE" id="PS51779">
    <property type="entry name" value="POTRA"/>
    <property type="match status" value="1"/>
</dbReference>
<comment type="function">
    <text evidence="9">Essential cell division protein.</text>
</comment>
<keyword evidence="3" id="KW-0997">Cell inner membrane</keyword>
<evidence type="ECO:0000313" key="12">
    <source>
        <dbReference type="EMBL" id="MBT0653311.1"/>
    </source>
</evidence>
<dbReference type="Proteomes" id="UP000756860">
    <property type="component" value="Unassembled WGS sequence"/>
</dbReference>
<dbReference type="HAMAP" id="MF_00911">
    <property type="entry name" value="FtsQ_subfam"/>
    <property type="match status" value="1"/>
</dbReference>
<dbReference type="Pfam" id="PF08478">
    <property type="entry name" value="POTRA_1"/>
    <property type="match status" value="1"/>
</dbReference>
<evidence type="ECO:0000256" key="6">
    <source>
        <dbReference type="ARBA" id="ARBA00022989"/>
    </source>
</evidence>
<dbReference type="PANTHER" id="PTHR35851">
    <property type="entry name" value="CELL DIVISION PROTEIN FTSQ"/>
    <property type="match status" value="1"/>
</dbReference>
<comment type="similarity">
    <text evidence="9">Belongs to the FtsQ/DivIB family. FtsQ subfamily.</text>
</comment>
<name>A0ABS5SFA8_9BACT</name>
<dbReference type="EMBL" id="JAHCVK010000003">
    <property type="protein sequence ID" value="MBT0653311.1"/>
    <property type="molecule type" value="Genomic_DNA"/>
</dbReference>
<feature type="region of interest" description="Disordered" evidence="10">
    <location>
        <begin position="1"/>
        <end position="23"/>
    </location>
</feature>
<keyword evidence="8 9" id="KW-0131">Cell cycle</keyword>
<keyword evidence="7 9" id="KW-0472">Membrane</keyword>
<keyword evidence="2 9" id="KW-1003">Cell membrane</keyword>